<keyword evidence="2" id="KW-1185">Reference proteome</keyword>
<dbReference type="AlphaFoldDB" id="A0A4V6T534"/>
<name>A0A4V6T534_DENBC</name>
<evidence type="ECO:0000313" key="2">
    <source>
        <dbReference type="Proteomes" id="UP000297245"/>
    </source>
</evidence>
<gene>
    <name evidence="1" type="ORF">K435DRAFT_408245</name>
</gene>
<proteinExistence type="predicted"/>
<sequence>MELDGWGIYIRQSGFWNPEHGWGFTATLLPDVDNRGCSCHISILHQILIYCSCLEVLQSVTQTGAYKFGIKVYTCGIAPGSGGFMSYAFLHVSKCRYYLDG</sequence>
<protein>
    <submittedName>
        <fullName evidence="1">Uncharacterized protein</fullName>
    </submittedName>
</protein>
<accession>A0A4V6T534</accession>
<dbReference type="EMBL" id="ML179608">
    <property type="protein sequence ID" value="THU84305.1"/>
    <property type="molecule type" value="Genomic_DNA"/>
</dbReference>
<evidence type="ECO:0000313" key="1">
    <source>
        <dbReference type="EMBL" id="THU84305.1"/>
    </source>
</evidence>
<reference evidence="1 2" key="1">
    <citation type="journal article" date="2019" name="Nat. Ecol. Evol.">
        <title>Megaphylogeny resolves global patterns of mushroom evolution.</title>
        <authorList>
            <person name="Varga T."/>
            <person name="Krizsan K."/>
            <person name="Foldi C."/>
            <person name="Dima B."/>
            <person name="Sanchez-Garcia M."/>
            <person name="Sanchez-Ramirez S."/>
            <person name="Szollosi G.J."/>
            <person name="Szarkandi J.G."/>
            <person name="Papp V."/>
            <person name="Albert L."/>
            <person name="Andreopoulos W."/>
            <person name="Angelini C."/>
            <person name="Antonin V."/>
            <person name="Barry K.W."/>
            <person name="Bougher N.L."/>
            <person name="Buchanan P."/>
            <person name="Buyck B."/>
            <person name="Bense V."/>
            <person name="Catcheside P."/>
            <person name="Chovatia M."/>
            <person name="Cooper J."/>
            <person name="Damon W."/>
            <person name="Desjardin D."/>
            <person name="Finy P."/>
            <person name="Geml J."/>
            <person name="Haridas S."/>
            <person name="Hughes K."/>
            <person name="Justo A."/>
            <person name="Karasinski D."/>
            <person name="Kautmanova I."/>
            <person name="Kiss B."/>
            <person name="Kocsube S."/>
            <person name="Kotiranta H."/>
            <person name="LaButti K.M."/>
            <person name="Lechner B.E."/>
            <person name="Liimatainen K."/>
            <person name="Lipzen A."/>
            <person name="Lukacs Z."/>
            <person name="Mihaltcheva S."/>
            <person name="Morgado L.N."/>
            <person name="Niskanen T."/>
            <person name="Noordeloos M.E."/>
            <person name="Ohm R.A."/>
            <person name="Ortiz-Santana B."/>
            <person name="Ovrebo C."/>
            <person name="Racz N."/>
            <person name="Riley R."/>
            <person name="Savchenko A."/>
            <person name="Shiryaev A."/>
            <person name="Soop K."/>
            <person name="Spirin V."/>
            <person name="Szebenyi C."/>
            <person name="Tomsovsky M."/>
            <person name="Tulloss R.E."/>
            <person name="Uehling J."/>
            <person name="Grigoriev I.V."/>
            <person name="Vagvolgyi C."/>
            <person name="Papp T."/>
            <person name="Martin F.M."/>
            <person name="Miettinen O."/>
            <person name="Hibbett D.S."/>
            <person name="Nagy L.G."/>
        </authorList>
    </citation>
    <scope>NUCLEOTIDE SEQUENCE [LARGE SCALE GENOMIC DNA]</scope>
    <source>
        <strain evidence="1 2">CBS 962.96</strain>
    </source>
</reference>
<dbReference type="Proteomes" id="UP000297245">
    <property type="component" value="Unassembled WGS sequence"/>
</dbReference>
<organism evidence="1 2">
    <name type="scientific">Dendrothele bispora (strain CBS 962.96)</name>
    <dbReference type="NCBI Taxonomy" id="1314807"/>
    <lineage>
        <taxon>Eukaryota</taxon>
        <taxon>Fungi</taxon>
        <taxon>Dikarya</taxon>
        <taxon>Basidiomycota</taxon>
        <taxon>Agaricomycotina</taxon>
        <taxon>Agaricomycetes</taxon>
        <taxon>Agaricomycetidae</taxon>
        <taxon>Agaricales</taxon>
        <taxon>Agaricales incertae sedis</taxon>
        <taxon>Dendrothele</taxon>
    </lineage>
</organism>